<comment type="caution">
    <text evidence="1">Lacks conserved residue(s) required for the propagation of feature annotation.</text>
</comment>
<evidence type="ECO:0000259" key="2">
    <source>
        <dbReference type="PROSITE" id="PS50110"/>
    </source>
</evidence>
<organism evidence="3 4">
    <name type="scientific">Paenibacillus marchantiophytorum</name>
    <dbReference type="NCBI Taxonomy" id="1619310"/>
    <lineage>
        <taxon>Bacteria</taxon>
        <taxon>Bacillati</taxon>
        <taxon>Bacillota</taxon>
        <taxon>Bacilli</taxon>
        <taxon>Bacillales</taxon>
        <taxon>Paenibacillaceae</taxon>
        <taxon>Paenibacillus</taxon>
    </lineage>
</organism>
<dbReference type="Proteomes" id="UP000615455">
    <property type="component" value="Unassembled WGS sequence"/>
</dbReference>
<evidence type="ECO:0000313" key="4">
    <source>
        <dbReference type="Proteomes" id="UP000615455"/>
    </source>
</evidence>
<sequence>MSYRILVIEDEEKIARLLQLELTHAGYIVELALDGSDGLRKAFPLGYCEWT</sequence>
<keyword evidence="4" id="KW-1185">Reference proteome</keyword>
<protein>
    <recommendedName>
        <fullName evidence="2">Response regulatory domain-containing protein</fullName>
    </recommendedName>
</protein>
<gene>
    <name evidence="3" type="ORF">GCM10008018_17520</name>
</gene>
<reference evidence="4" key="1">
    <citation type="journal article" date="2019" name="Int. J. Syst. Evol. Microbiol.">
        <title>The Global Catalogue of Microorganisms (GCM) 10K type strain sequencing project: providing services to taxonomists for standard genome sequencing and annotation.</title>
        <authorList>
            <consortium name="The Broad Institute Genomics Platform"/>
            <consortium name="The Broad Institute Genome Sequencing Center for Infectious Disease"/>
            <person name="Wu L."/>
            <person name="Ma J."/>
        </authorList>
    </citation>
    <scope>NUCLEOTIDE SEQUENCE [LARGE SCALE GENOMIC DNA]</scope>
    <source>
        <strain evidence="4">CGMCC 1.15043</strain>
    </source>
</reference>
<feature type="domain" description="Response regulatory" evidence="2">
    <location>
        <begin position="4"/>
        <end position="51"/>
    </location>
</feature>
<comment type="caution">
    <text evidence="3">The sequence shown here is derived from an EMBL/GenBank/DDBJ whole genome shotgun (WGS) entry which is preliminary data.</text>
</comment>
<evidence type="ECO:0000313" key="3">
    <source>
        <dbReference type="EMBL" id="GGI46523.1"/>
    </source>
</evidence>
<dbReference type="PROSITE" id="PS50110">
    <property type="entry name" value="RESPONSE_REGULATORY"/>
    <property type="match status" value="1"/>
</dbReference>
<dbReference type="EMBL" id="BMHE01000006">
    <property type="protein sequence ID" value="GGI46523.1"/>
    <property type="molecule type" value="Genomic_DNA"/>
</dbReference>
<accession>A0ABQ2BV59</accession>
<dbReference type="Gene3D" id="3.40.50.2300">
    <property type="match status" value="1"/>
</dbReference>
<dbReference type="SUPFAM" id="SSF52172">
    <property type="entry name" value="CheY-like"/>
    <property type="match status" value="1"/>
</dbReference>
<evidence type="ECO:0000256" key="1">
    <source>
        <dbReference type="PROSITE-ProRule" id="PRU00169"/>
    </source>
</evidence>
<proteinExistence type="predicted"/>
<name>A0ABQ2BV59_9BACL</name>
<dbReference type="InterPro" id="IPR011006">
    <property type="entry name" value="CheY-like_superfamily"/>
</dbReference>
<dbReference type="InterPro" id="IPR001789">
    <property type="entry name" value="Sig_transdc_resp-reg_receiver"/>
</dbReference>